<gene>
    <name evidence="2" type="primary">Vigan.01G432800</name>
    <name evidence="2" type="ORF">VIGAN_01432800</name>
</gene>
<protein>
    <submittedName>
        <fullName evidence="2">Uncharacterized protein</fullName>
    </submittedName>
</protein>
<dbReference type="Proteomes" id="UP000291084">
    <property type="component" value="Chromosome 1"/>
</dbReference>
<feature type="compositionally biased region" description="Polar residues" evidence="1">
    <location>
        <begin position="85"/>
        <end position="104"/>
    </location>
</feature>
<dbReference type="EMBL" id="AP015034">
    <property type="protein sequence ID" value="BAT76344.1"/>
    <property type="molecule type" value="Genomic_DNA"/>
</dbReference>
<organism evidence="2 3">
    <name type="scientific">Vigna angularis var. angularis</name>
    <dbReference type="NCBI Taxonomy" id="157739"/>
    <lineage>
        <taxon>Eukaryota</taxon>
        <taxon>Viridiplantae</taxon>
        <taxon>Streptophyta</taxon>
        <taxon>Embryophyta</taxon>
        <taxon>Tracheophyta</taxon>
        <taxon>Spermatophyta</taxon>
        <taxon>Magnoliopsida</taxon>
        <taxon>eudicotyledons</taxon>
        <taxon>Gunneridae</taxon>
        <taxon>Pentapetalae</taxon>
        <taxon>rosids</taxon>
        <taxon>fabids</taxon>
        <taxon>Fabales</taxon>
        <taxon>Fabaceae</taxon>
        <taxon>Papilionoideae</taxon>
        <taxon>50 kb inversion clade</taxon>
        <taxon>NPAAA clade</taxon>
        <taxon>indigoferoid/millettioid clade</taxon>
        <taxon>Phaseoleae</taxon>
        <taxon>Vigna</taxon>
    </lineage>
</organism>
<accession>A0A0S3R6T0</accession>
<sequence length="149" mass="15871">MAQMSFKHSIAVSLNKLNLRKTMELHLKMSSKFLDRNFHNPSFFSSTIPRSFTALILASPKSPIFTPKSSSSNTLFGFISHESPKANTLGANTPTPSHQNGQCQTSSTNTSASDTAGLATHPANSDSASACKLEPASNCAGPKKNQATK</sequence>
<feature type="region of interest" description="Disordered" evidence="1">
    <location>
        <begin position="85"/>
        <end position="149"/>
    </location>
</feature>
<dbReference type="AlphaFoldDB" id="A0A0S3R6T0"/>
<keyword evidence="3" id="KW-1185">Reference proteome</keyword>
<reference evidence="2 3" key="1">
    <citation type="journal article" date="2015" name="Sci. Rep.">
        <title>The power of single molecule real-time sequencing technology in the de novo assembly of a eukaryotic genome.</title>
        <authorList>
            <person name="Sakai H."/>
            <person name="Naito K."/>
            <person name="Ogiso-Tanaka E."/>
            <person name="Takahashi Y."/>
            <person name="Iseki K."/>
            <person name="Muto C."/>
            <person name="Satou K."/>
            <person name="Teruya K."/>
            <person name="Shiroma A."/>
            <person name="Shimoji M."/>
            <person name="Hirano T."/>
            <person name="Itoh T."/>
            <person name="Kaga A."/>
            <person name="Tomooka N."/>
        </authorList>
    </citation>
    <scope>NUCLEOTIDE SEQUENCE [LARGE SCALE GENOMIC DNA]</scope>
    <source>
        <strain evidence="3">cv. Shumari</strain>
    </source>
</reference>
<proteinExistence type="predicted"/>
<evidence type="ECO:0000313" key="3">
    <source>
        <dbReference type="Proteomes" id="UP000291084"/>
    </source>
</evidence>
<feature type="compositionally biased region" description="Low complexity" evidence="1">
    <location>
        <begin position="105"/>
        <end position="116"/>
    </location>
</feature>
<evidence type="ECO:0000313" key="2">
    <source>
        <dbReference type="EMBL" id="BAT76344.1"/>
    </source>
</evidence>
<evidence type="ECO:0000256" key="1">
    <source>
        <dbReference type="SAM" id="MobiDB-lite"/>
    </source>
</evidence>
<name>A0A0S3R6T0_PHAAN</name>